<dbReference type="AlphaFoldDB" id="A0A5C8PV54"/>
<dbReference type="PANTHER" id="PTHR43736:SF1">
    <property type="entry name" value="DIHYDRONEOPTERIN TRIPHOSPHATE DIPHOSPHATASE"/>
    <property type="match status" value="1"/>
</dbReference>
<reference evidence="2 3" key="1">
    <citation type="submission" date="2019-06" db="EMBL/GenBank/DDBJ databases">
        <title>New taxonomy in bacterial strain CC-CFT640, isolated from vineyard.</title>
        <authorList>
            <person name="Lin S.-Y."/>
            <person name="Tsai C.-F."/>
            <person name="Young C.-C."/>
        </authorList>
    </citation>
    <scope>NUCLEOTIDE SEQUENCE [LARGE SCALE GENOMIC DNA]</scope>
    <source>
        <strain evidence="2 3">CC-CFT640</strain>
    </source>
</reference>
<dbReference type="Proteomes" id="UP000321638">
    <property type="component" value="Unassembled WGS sequence"/>
</dbReference>
<evidence type="ECO:0000313" key="2">
    <source>
        <dbReference type="EMBL" id="TXL81941.1"/>
    </source>
</evidence>
<organism evidence="2 3">
    <name type="scientific">Vineibacter terrae</name>
    <dbReference type="NCBI Taxonomy" id="2586908"/>
    <lineage>
        <taxon>Bacteria</taxon>
        <taxon>Pseudomonadati</taxon>
        <taxon>Pseudomonadota</taxon>
        <taxon>Alphaproteobacteria</taxon>
        <taxon>Hyphomicrobiales</taxon>
        <taxon>Vineibacter</taxon>
    </lineage>
</organism>
<dbReference type="RefSeq" id="WP_147845296.1">
    <property type="nucleotide sequence ID" value="NZ_VDUZ01000002.1"/>
</dbReference>
<protein>
    <submittedName>
        <fullName evidence="2">Dihydroneopterin triphosphate diphosphatase</fullName>
        <ecNumber evidence="2">3.6.1.67</ecNumber>
    </submittedName>
</protein>
<evidence type="ECO:0000259" key="1">
    <source>
        <dbReference type="PROSITE" id="PS51462"/>
    </source>
</evidence>
<dbReference type="Pfam" id="PF00293">
    <property type="entry name" value="NUDIX"/>
    <property type="match status" value="1"/>
</dbReference>
<dbReference type="EC" id="3.6.1.67" evidence="2"/>
<accession>A0A5C8PV54</accession>
<evidence type="ECO:0000313" key="3">
    <source>
        <dbReference type="Proteomes" id="UP000321638"/>
    </source>
</evidence>
<dbReference type="PROSITE" id="PS51462">
    <property type="entry name" value="NUDIX"/>
    <property type="match status" value="1"/>
</dbReference>
<name>A0A5C8PV54_9HYPH</name>
<dbReference type="OrthoDB" id="7066556at2"/>
<dbReference type="NCBIfam" id="NF006961">
    <property type="entry name" value="PRK09438.1"/>
    <property type="match status" value="1"/>
</dbReference>
<dbReference type="Gene3D" id="3.90.79.10">
    <property type="entry name" value="Nucleoside Triphosphate Pyrophosphohydrolase"/>
    <property type="match status" value="1"/>
</dbReference>
<dbReference type="InterPro" id="IPR000086">
    <property type="entry name" value="NUDIX_hydrolase_dom"/>
</dbReference>
<comment type="caution">
    <text evidence="2">The sequence shown here is derived from an EMBL/GenBank/DDBJ whole genome shotgun (WGS) entry which is preliminary data.</text>
</comment>
<dbReference type="SUPFAM" id="SSF55811">
    <property type="entry name" value="Nudix"/>
    <property type="match status" value="1"/>
</dbReference>
<gene>
    <name evidence="2" type="primary">nudB</name>
    <name evidence="2" type="ORF">FHP25_02420</name>
</gene>
<dbReference type="GO" id="GO:0019177">
    <property type="term" value="F:dihydroneopterin triphosphate pyrophosphohydrolase activity"/>
    <property type="evidence" value="ECO:0007669"/>
    <property type="project" value="UniProtKB-EC"/>
</dbReference>
<dbReference type="EMBL" id="VDUZ01000002">
    <property type="protein sequence ID" value="TXL81941.1"/>
    <property type="molecule type" value="Genomic_DNA"/>
</dbReference>
<proteinExistence type="predicted"/>
<dbReference type="CDD" id="cd04664">
    <property type="entry name" value="NUDIX_DHNTPase_like"/>
    <property type="match status" value="1"/>
</dbReference>
<dbReference type="PANTHER" id="PTHR43736">
    <property type="entry name" value="ADP-RIBOSE PYROPHOSPHATASE"/>
    <property type="match status" value="1"/>
</dbReference>
<dbReference type="InterPro" id="IPR015797">
    <property type="entry name" value="NUDIX_hydrolase-like_dom_sf"/>
</dbReference>
<feature type="domain" description="Nudix hydrolase" evidence="1">
    <location>
        <begin position="4"/>
        <end position="141"/>
    </location>
</feature>
<keyword evidence="2" id="KW-0378">Hydrolase</keyword>
<keyword evidence="3" id="KW-1185">Reference proteome</keyword>
<sequence>MTFALPESVLVIVHTSDLQVLLLLRVGRRGWWQSVTGAREACDATLRDTAHRELLEETGIDAGSLQAWHWVNRYTIWPAWRHRYAPDVTHNVEHTFSALVPARCAVRLSPAEHERYVWMPWRDAIARCLSPTNREALRLLPRRAAR</sequence>